<dbReference type="Proteomes" id="UP000016931">
    <property type="component" value="Unassembled WGS sequence"/>
</dbReference>
<dbReference type="EMBL" id="KB456262">
    <property type="protein sequence ID" value="EMF14832.1"/>
    <property type="molecule type" value="Genomic_DNA"/>
</dbReference>
<dbReference type="SUPFAM" id="SSF50370">
    <property type="entry name" value="Ricin B-like lectins"/>
    <property type="match status" value="1"/>
</dbReference>
<reference evidence="3 4" key="1">
    <citation type="journal article" date="2012" name="PLoS Pathog.">
        <title>Diverse lifestyles and strategies of plant pathogenesis encoded in the genomes of eighteen Dothideomycetes fungi.</title>
        <authorList>
            <person name="Ohm R.A."/>
            <person name="Feau N."/>
            <person name="Henrissat B."/>
            <person name="Schoch C.L."/>
            <person name="Horwitz B.A."/>
            <person name="Barry K.W."/>
            <person name="Condon B.J."/>
            <person name="Copeland A.C."/>
            <person name="Dhillon B."/>
            <person name="Glaser F."/>
            <person name="Hesse C.N."/>
            <person name="Kosti I."/>
            <person name="LaButti K."/>
            <person name="Lindquist E.A."/>
            <person name="Lucas S."/>
            <person name="Salamov A.A."/>
            <person name="Bradshaw R.E."/>
            <person name="Ciuffetti L."/>
            <person name="Hamelin R.C."/>
            <person name="Kema G.H.J."/>
            <person name="Lawrence C."/>
            <person name="Scott J.A."/>
            <person name="Spatafora J.W."/>
            <person name="Turgeon B.G."/>
            <person name="de Wit P.J.G.M."/>
            <person name="Zhong S."/>
            <person name="Goodwin S.B."/>
            <person name="Grigoriev I.V."/>
        </authorList>
    </citation>
    <scope>NUCLEOTIDE SEQUENCE [LARGE SCALE GENOMIC DNA]</scope>
    <source>
        <strain evidence="3 4">SO2202</strain>
    </source>
</reference>
<dbReference type="AlphaFoldDB" id="M3B4X1"/>
<feature type="compositionally biased region" description="Pro residues" evidence="2">
    <location>
        <begin position="23"/>
        <end position="36"/>
    </location>
</feature>
<evidence type="ECO:0000256" key="2">
    <source>
        <dbReference type="SAM" id="MobiDB-lite"/>
    </source>
</evidence>
<sequence>MRWYDERGSSPCRSITAFSQIPLSPPPPPPPPPPPTLQNQLLLKNKQKSNKKMSSNTTEASYFLIPATSGLCIQPQDGSIQTSNLNGEQKQQWFIEHQTNSDGKIAFKNASSGEYLRATKGRVTVGEKHFWSIHLSTNTPNAFRIKFDTRQFLCNMYGKFTVDNLIHLVLDSPHDLQPTLWYICEFHSWRNAENWPVTRPKSPSSSSSSFSSERDATAKKDLAQREKNLKQKEKTIAQKEKNLAQKENLLQQKLLQAELREREALEFEQEAKIKLEEVDEKEQELEAEKLALKKNKNKARFSTSDSNSIPTHHDAENADDNDENPTTNNENNENDNQWLLRFSNLQQRLEIAYREIENLRRPVSSAGTKTTTTIATIANGDNDNDNDTDDNDDTDDNENSSSSIITSLQHELKLTKENAQKLKEENLLLRKTMNQSKNLDERNVSSLRRRGIRDNLDNLDVDEEASSVGNRWAPLNFRVERRMSTATGRREGEEEEEGIIGMIEIQKEFTFLERLR</sequence>
<dbReference type="eggNOG" id="ENOG502RM62">
    <property type="taxonomic scope" value="Eukaryota"/>
</dbReference>
<name>M3B4X1_SPHMS</name>
<evidence type="ECO:0000256" key="1">
    <source>
        <dbReference type="SAM" id="Coils"/>
    </source>
</evidence>
<dbReference type="OrthoDB" id="3638266at2759"/>
<dbReference type="SUPFAM" id="SSF101447">
    <property type="entry name" value="Formin homology 2 domain (FH2 domain)"/>
    <property type="match status" value="1"/>
</dbReference>
<feature type="compositionally biased region" description="Low complexity" evidence="2">
    <location>
        <begin position="368"/>
        <end position="378"/>
    </location>
</feature>
<dbReference type="Gene3D" id="2.80.10.50">
    <property type="match status" value="1"/>
</dbReference>
<gene>
    <name evidence="3" type="ORF">SEPMUDRAFT_155452</name>
</gene>
<feature type="compositionally biased region" description="Polar residues" evidence="2">
    <location>
        <begin position="300"/>
        <end position="310"/>
    </location>
</feature>
<organism evidence="3 4">
    <name type="scientific">Sphaerulina musiva (strain SO2202)</name>
    <name type="common">Poplar stem canker fungus</name>
    <name type="synonym">Septoria musiva</name>
    <dbReference type="NCBI Taxonomy" id="692275"/>
    <lineage>
        <taxon>Eukaryota</taxon>
        <taxon>Fungi</taxon>
        <taxon>Dikarya</taxon>
        <taxon>Ascomycota</taxon>
        <taxon>Pezizomycotina</taxon>
        <taxon>Dothideomycetes</taxon>
        <taxon>Dothideomycetidae</taxon>
        <taxon>Mycosphaerellales</taxon>
        <taxon>Mycosphaerellaceae</taxon>
        <taxon>Sphaerulina</taxon>
    </lineage>
</organism>
<feature type="region of interest" description="Disordered" evidence="2">
    <location>
        <begin position="1"/>
        <end position="38"/>
    </location>
</feature>
<feature type="region of interest" description="Disordered" evidence="2">
    <location>
        <begin position="297"/>
        <end position="337"/>
    </location>
</feature>
<evidence type="ECO:0000313" key="4">
    <source>
        <dbReference type="Proteomes" id="UP000016931"/>
    </source>
</evidence>
<protein>
    <submittedName>
        <fullName evidence="3">Uncharacterized protein</fullName>
    </submittedName>
</protein>
<feature type="region of interest" description="Disordered" evidence="2">
    <location>
        <begin position="365"/>
        <end position="403"/>
    </location>
</feature>
<feature type="compositionally biased region" description="Low complexity" evidence="2">
    <location>
        <begin position="324"/>
        <end position="336"/>
    </location>
</feature>
<feature type="compositionally biased region" description="Acidic residues" evidence="2">
    <location>
        <begin position="382"/>
        <end position="398"/>
    </location>
</feature>
<dbReference type="RefSeq" id="XP_016762953.1">
    <property type="nucleotide sequence ID" value="XM_016907621.1"/>
</dbReference>
<dbReference type="HOGENOM" id="CLU_528033_0_0_1"/>
<dbReference type="InterPro" id="IPR035992">
    <property type="entry name" value="Ricin_B-like_lectins"/>
</dbReference>
<keyword evidence="4" id="KW-1185">Reference proteome</keyword>
<feature type="compositionally biased region" description="Low complexity" evidence="2">
    <location>
        <begin position="202"/>
        <end position="211"/>
    </location>
</feature>
<feature type="region of interest" description="Disordered" evidence="2">
    <location>
        <begin position="196"/>
        <end position="219"/>
    </location>
</feature>
<evidence type="ECO:0000313" key="3">
    <source>
        <dbReference type="EMBL" id="EMF14832.1"/>
    </source>
</evidence>
<proteinExistence type="predicted"/>
<keyword evidence="1" id="KW-0175">Coiled coil</keyword>
<feature type="coiled-coil region" evidence="1">
    <location>
        <begin position="405"/>
        <end position="442"/>
    </location>
</feature>
<dbReference type="GeneID" id="27904758"/>
<accession>M3B4X1</accession>